<dbReference type="PANTHER" id="PTHR30612">
    <property type="entry name" value="SECA INNER MEMBRANE COMPONENT OF SEC PROTEIN SECRETION SYSTEM"/>
    <property type="match status" value="1"/>
</dbReference>
<evidence type="ECO:0000256" key="1">
    <source>
        <dbReference type="ARBA" id="ARBA00022490"/>
    </source>
</evidence>
<evidence type="ECO:0000259" key="7">
    <source>
        <dbReference type="PROSITE" id="PS51196"/>
    </source>
</evidence>
<dbReference type="GO" id="GO:0005524">
    <property type="term" value="F:ATP binding"/>
    <property type="evidence" value="ECO:0007669"/>
    <property type="project" value="InterPro"/>
</dbReference>
<reference evidence="8" key="1">
    <citation type="journal article" date="2014" name="Nat. Commun.">
        <title>The rainbow trout genome provides novel insights into evolution after whole-genome duplication in vertebrates.</title>
        <authorList>
            <person name="Berthelot C."/>
            <person name="Brunet F."/>
            <person name="Chalopin D."/>
            <person name="Juanchich A."/>
            <person name="Bernard M."/>
            <person name="Noel B."/>
            <person name="Bento P."/>
            <person name="Da Silva C."/>
            <person name="Labadie K."/>
            <person name="Alberti A."/>
            <person name="Aury J.M."/>
            <person name="Louis A."/>
            <person name="Dehais P."/>
            <person name="Bardou P."/>
            <person name="Montfort J."/>
            <person name="Klopp C."/>
            <person name="Cabau C."/>
            <person name="Gaspin C."/>
            <person name="Thorgaard G.H."/>
            <person name="Boussaha M."/>
            <person name="Quillet E."/>
            <person name="Guyomard R."/>
            <person name="Galiana D."/>
            <person name="Bobe J."/>
            <person name="Volff J.N."/>
            <person name="Genet C."/>
            <person name="Wincker P."/>
            <person name="Jaillon O."/>
            <person name="Roest Crollius H."/>
            <person name="Guiguen Y."/>
        </authorList>
    </citation>
    <scope>NUCLEOTIDE SEQUENCE [LARGE SCALE GENOMIC DNA]</scope>
</reference>
<dbReference type="PROSITE" id="PS51196">
    <property type="entry name" value="SECA_MOTOR_DEAD"/>
    <property type="match status" value="1"/>
</dbReference>
<dbReference type="InterPro" id="IPR027417">
    <property type="entry name" value="P-loop_NTPase"/>
</dbReference>
<keyword evidence="2" id="KW-0653">Protein transport</keyword>
<dbReference type="PANTHER" id="PTHR30612:SF0">
    <property type="entry name" value="CHLOROPLAST PROTEIN-TRANSPORTING ATPASE"/>
    <property type="match status" value="1"/>
</dbReference>
<dbReference type="FunFam" id="3.40.50.300:FF:003501">
    <property type="entry name" value="Si:dkey-187j14.7"/>
    <property type="match status" value="1"/>
</dbReference>
<dbReference type="GO" id="GO:0017038">
    <property type="term" value="P:protein import"/>
    <property type="evidence" value="ECO:0007669"/>
    <property type="project" value="InterPro"/>
</dbReference>
<evidence type="ECO:0000259" key="6">
    <source>
        <dbReference type="PROSITE" id="PS51194"/>
    </source>
</evidence>
<evidence type="ECO:0000259" key="5">
    <source>
        <dbReference type="PROSITE" id="PS51192"/>
    </source>
</evidence>
<dbReference type="GO" id="GO:0006886">
    <property type="term" value="P:intracellular protein transport"/>
    <property type="evidence" value="ECO:0007669"/>
    <property type="project" value="InterPro"/>
</dbReference>
<dbReference type="InterPro" id="IPR014001">
    <property type="entry name" value="Helicase_ATP-bd"/>
</dbReference>
<dbReference type="STRING" id="8022.A0A060XFB2"/>
<gene>
    <name evidence="8" type="ORF">GSONMT00042313001</name>
</gene>
<dbReference type="PaxDb" id="8022-A0A060XFB2"/>
<organism evidence="8 9">
    <name type="scientific">Oncorhynchus mykiss</name>
    <name type="common">Rainbow trout</name>
    <name type="synonym">Salmo gairdneri</name>
    <dbReference type="NCBI Taxonomy" id="8022"/>
    <lineage>
        <taxon>Eukaryota</taxon>
        <taxon>Metazoa</taxon>
        <taxon>Chordata</taxon>
        <taxon>Craniata</taxon>
        <taxon>Vertebrata</taxon>
        <taxon>Euteleostomi</taxon>
        <taxon>Actinopterygii</taxon>
        <taxon>Neopterygii</taxon>
        <taxon>Teleostei</taxon>
        <taxon>Protacanthopterygii</taxon>
        <taxon>Salmoniformes</taxon>
        <taxon>Salmonidae</taxon>
        <taxon>Salmoninae</taxon>
        <taxon>Oncorhynchus</taxon>
    </lineage>
</organism>
<dbReference type="InterPro" id="IPR001650">
    <property type="entry name" value="Helicase_C-like"/>
</dbReference>
<evidence type="ECO:0000256" key="3">
    <source>
        <dbReference type="ARBA" id="ARBA00023010"/>
    </source>
</evidence>
<sequence length="2187" mass="247774">MTTRSPVLNKSFDDRIFIDAASVEQEKRITSEYDLHRSGYFVSLSMGSSWCKIILKNETPYTWHYSGSHVDDPFPNSSYTERKESGTLKAREEKEYWPDRNGKRCMVILKYGDHQHNSFSYPYSGYQHTTFTIRESLDRSVIELHCSTHSVVETCPNYAKKEKDQQRREEEQRRQERQERERRIEEEISKETEEARRSLTEAKLNLSPSLREQEGHRQRTHVLQQVMGDHETVIKRDEQREIEQKFEELLLDYQISENESLQDVTFEDRMRNLQTELTVQYFREKHLSLWPLFTLENAIMYEDLSLTERFCILKAVTEVTLADNPDAVNGDVHQLECAKRYNFHLSLLEHLNGSNPTLAGKLLLAFFDTFSDVSQTSRELLSQILFSNIWTPVEILLFLRGVASMDQKKTDAILHTVQTYRLDLLSTLSALRSNDPNKTLQGYAEEETDKDIDTILSEMRDANYPEKLLSIMETVLGHIEEKLSKDPMVDTQKKLSKREKIEMIKDFKNKIKLLNFAEADNTILKEVLITMCIAVKDSSAVSTQSGEQIKGYFPRLTQLASLLMLLLPKATSDKGCLLEIGTGEGKSCILAMFAAIQAIRGATVDIVTSSPILARRDEEEWRKLFDMFDITSSVVPPPLMKESSLKSCDKILQDAYKRQIVYGTVSDFAADTLRQEFEKNTTRGERKFDLVIVDEVDYMTLDSGVQVTFLSHEASGLRHVEQVLASIWCMISVCRPIRMEETGETEWITGLQHFHKAAKMAVMGSDRSEHFSEFDILQTGLQFGFYTQEDIDTLTQSESEAQRDGKADDFQDENWKAIEAFMTKIGVEQQYDLLSILETALDQTVFIDCYTLTNNKATSIGEKKRDSDMKIKMLLLNNGRASEIMSEKSLIDAVVLEIQSKIIYSDQCQPNSKETDNYIVIPFFLKKYIENRMPVFVGNALKAIAMKQGREYMIGMSSDANPSTVSESDKHFYHAIIPVDYQASGVLEKNKRWGDGLQQFLEMKHQLAISSLSNVTNYMSNIHYFKRYLKGSGIFGVSGTLGGNADKHFLKRHYKSDSYTIPSHRHNKVVELPALQVSGDDFKWIEVVCESALKAADRNQVVLVVCEDVKTANELQVAMANRRANQRHPITMYTISERDNIEQTTFSGGSIIIATNLGGRGTDIRLEQKVNQCGGLFVLLTHFPDNRRVEKQVFGRTARKGNSGMVQMILHCDQLAPAYQGQPVEIMRQLREDHEIQRITGMETNELQEIERKEKLFSTVCQFLDNFDSNYSEKERENLLTMKVEEHSFRRQGDKLDYQPALNALKESWALWLTLHETHIEKDDDISDLEADLLQQLTNTRNMMLKGQSQNFYDHLKQAVVRTNLHCRDKTKWDYDAKSSWQKAAKCDPFYRAVALYNQAYITINLAESDYKTEASKLLQEAKDTLGIYISETTNTLNACQMAMRGNFEPHHDGVCNFQSQMQSRMNIFQAWLGYINSTLEKLAELKNSKSGAITEDSSVYALSDGTDYVTTNELMALYEYGLGMVFEVKEKPRFNIDALVCFLLGACQVLAGVLVCALSYGSASQFGLTLISEGVSDMISGCDGMITGSFSWASWAISKSIGIGISLLTSGFGTIKRAVQSVYKATKGLLTGTKTLSSVAKGVIKSGKHAFMSFKGSVTAASSLSLGTVKKLGTKTVVKQTFKHATKYAGQEMAKQIVTHTLHYFIDAGLQSVLKEILNKAFKDSITSVVKENDALSHTLTELVCSGVPKSALQKPAAEFKIDRECEKSIKDLVKSVTEKIISDLMTNCSTVHEIIDRLSQVSSKASDLMDNAGVPGKVQTAISASLCIAKFSTVLVQMLNSIPTEKFINDRFSSKLIKEIHVQLPNGYDQDGRHRLLDVGRLKNELLEGISENVSQEFIESCARHMNSLITHIFKEKINKVTNAIGNTTSNMLGRYKTENYFVEQKQRHDMKSASKHAGESTCEIEQSDLHHYINNISDIDRPASELDIYVLTKSDLLQGQGIRVKVVDKHGKPLDEQSYPGTDCSAGYITLKLTMEPETAKSEMGLLSHIQDRIQGVQTAYSGHFTIVQPDGCETRVMSEGQNCMYHALIQATSRSQEQDIKEQARILRNKVQSEVQENLPTYCELVKLQKRYDNVMDPGKYSILGGARPEKKIISQDYRDAIAPMTETDYIIAQHYDLGYVAT</sequence>
<dbReference type="SMART" id="SM00957">
    <property type="entry name" value="SecA_DEAD"/>
    <property type="match status" value="1"/>
</dbReference>
<keyword evidence="2" id="KW-0813">Transport</keyword>
<dbReference type="GO" id="GO:0006605">
    <property type="term" value="P:protein targeting"/>
    <property type="evidence" value="ECO:0007669"/>
    <property type="project" value="InterPro"/>
</dbReference>
<dbReference type="Proteomes" id="UP000193380">
    <property type="component" value="Unassembled WGS sequence"/>
</dbReference>
<dbReference type="PROSITE" id="PS51194">
    <property type="entry name" value="HELICASE_CTER"/>
    <property type="match status" value="1"/>
</dbReference>
<dbReference type="GO" id="GO:0016020">
    <property type="term" value="C:membrane"/>
    <property type="evidence" value="ECO:0007669"/>
    <property type="project" value="InterPro"/>
</dbReference>
<dbReference type="Gene3D" id="3.40.50.300">
    <property type="entry name" value="P-loop containing nucleotide triphosphate hydrolases"/>
    <property type="match status" value="2"/>
</dbReference>
<name>A0A060XFB2_ONCMY</name>
<keyword evidence="3" id="KW-0811">Translocation</keyword>
<feature type="domain" description="Helicase C-terminal" evidence="6">
    <location>
        <begin position="1081"/>
        <end position="1253"/>
    </location>
</feature>
<evidence type="ECO:0000256" key="4">
    <source>
        <dbReference type="SAM" id="MobiDB-lite"/>
    </source>
</evidence>
<dbReference type="PROSITE" id="PS51192">
    <property type="entry name" value="HELICASE_ATP_BIND_1"/>
    <property type="match status" value="1"/>
</dbReference>
<evidence type="ECO:0000313" key="9">
    <source>
        <dbReference type="Proteomes" id="UP000193380"/>
    </source>
</evidence>
<protein>
    <submittedName>
        <fullName evidence="8">Uncharacterized protein</fullName>
    </submittedName>
</protein>
<dbReference type="Gene3D" id="3.90.1440.10">
    <property type="entry name" value="SecA, preprotein cross-linking domain"/>
    <property type="match status" value="1"/>
</dbReference>
<feature type="compositionally biased region" description="Basic and acidic residues" evidence="4">
    <location>
        <begin position="159"/>
        <end position="200"/>
    </location>
</feature>
<proteinExistence type="predicted"/>
<accession>A0A060XFB2</accession>
<feature type="domain" description="Helicase ATP-binding" evidence="5">
    <location>
        <begin position="567"/>
        <end position="711"/>
    </location>
</feature>
<reference evidence="8" key="2">
    <citation type="submission" date="2014-03" db="EMBL/GenBank/DDBJ databases">
        <authorList>
            <person name="Genoscope - CEA"/>
        </authorList>
    </citation>
    <scope>NUCLEOTIDE SEQUENCE</scope>
</reference>
<dbReference type="InterPro" id="IPR000185">
    <property type="entry name" value="SecA"/>
</dbReference>
<dbReference type="SUPFAM" id="SSF52540">
    <property type="entry name" value="P-loop containing nucleoside triphosphate hydrolases"/>
    <property type="match status" value="2"/>
</dbReference>
<dbReference type="InterPro" id="IPR014018">
    <property type="entry name" value="SecA_motor_DEAD"/>
</dbReference>
<dbReference type="Pfam" id="PF07517">
    <property type="entry name" value="SecA_DEAD"/>
    <property type="match status" value="1"/>
</dbReference>
<keyword evidence="1" id="KW-0963">Cytoplasm</keyword>
<evidence type="ECO:0000313" key="8">
    <source>
        <dbReference type="EMBL" id="CDQ77927.1"/>
    </source>
</evidence>
<feature type="domain" description="SecA family profile" evidence="7">
    <location>
        <begin position="469"/>
        <end position="1240"/>
    </location>
</feature>
<feature type="region of interest" description="Disordered" evidence="4">
    <location>
        <begin position="157"/>
        <end position="218"/>
    </location>
</feature>
<evidence type="ECO:0000256" key="2">
    <source>
        <dbReference type="ARBA" id="ARBA00022927"/>
    </source>
</evidence>
<dbReference type="EMBL" id="FR905272">
    <property type="protein sequence ID" value="CDQ77927.1"/>
    <property type="molecule type" value="Genomic_DNA"/>
</dbReference>
<dbReference type="InterPro" id="IPR011115">
    <property type="entry name" value="SecA_DEAD"/>
</dbReference>